<sequence length="96" mass="10635">MTEVQTRQSEESLASLLARAGASDLFIEYTITYPDSTVSSMVQFWVREGLLTDDNATAGKPHSGGYFFDVLWGGDLEEALRNADDVNRANMEDLIL</sequence>
<protein>
    <submittedName>
        <fullName evidence="1">Uncharacterized protein</fullName>
    </submittedName>
</protein>
<gene>
    <name evidence="1" type="ORF">DV706_14040</name>
</gene>
<evidence type="ECO:0000313" key="2">
    <source>
        <dbReference type="Proteomes" id="UP000296822"/>
    </source>
</evidence>
<organism evidence="1 2">
    <name type="scientific">Natronorubrum bangense</name>
    <dbReference type="NCBI Taxonomy" id="61858"/>
    <lineage>
        <taxon>Archaea</taxon>
        <taxon>Methanobacteriati</taxon>
        <taxon>Methanobacteriota</taxon>
        <taxon>Stenosarchaea group</taxon>
        <taxon>Halobacteria</taxon>
        <taxon>Halobacteriales</taxon>
        <taxon>Natrialbaceae</taxon>
        <taxon>Natronorubrum</taxon>
    </lineage>
</organism>
<name>A0A4D6HNG2_9EURY</name>
<dbReference type="AlphaFoldDB" id="A0A4D6HNG2"/>
<reference evidence="1 2" key="1">
    <citation type="journal article" date="2019" name="Nat. Commun.">
        <title>A new type of DNA phosphorothioation-based antiviral system in archaea.</title>
        <authorList>
            <person name="Xiong L."/>
            <person name="Liu S."/>
            <person name="Chen S."/>
            <person name="Xiao Y."/>
            <person name="Zhu B."/>
            <person name="Gao Y."/>
            <person name="Zhang Y."/>
            <person name="Chen B."/>
            <person name="Luo J."/>
            <person name="Deng Z."/>
            <person name="Chen X."/>
            <person name="Wang L."/>
            <person name="Chen S."/>
        </authorList>
    </citation>
    <scope>NUCLEOTIDE SEQUENCE [LARGE SCALE GENOMIC DNA]</scope>
    <source>
        <strain evidence="1 2">JCM 10635</strain>
    </source>
</reference>
<proteinExistence type="predicted"/>
<accession>A0A4D6HNG2</accession>
<dbReference type="RefSeq" id="WP_006065696.1">
    <property type="nucleotide sequence ID" value="NZ_CP031305.1"/>
</dbReference>
<dbReference type="EMBL" id="CP031305">
    <property type="protein sequence ID" value="QCC55489.1"/>
    <property type="molecule type" value="Genomic_DNA"/>
</dbReference>
<dbReference type="Proteomes" id="UP000296822">
    <property type="component" value="Chromosome"/>
</dbReference>
<dbReference type="GeneID" id="39852387"/>
<dbReference type="KEGG" id="nbg:DV706_14040"/>
<evidence type="ECO:0000313" key="1">
    <source>
        <dbReference type="EMBL" id="QCC55489.1"/>
    </source>
</evidence>